<evidence type="ECO:0000313" key="2">
    <source>
        <dbReference type="EMBL" id="PPK61861.1"/>
    </source>
</evidence>
<name>A0A2S6GCA0_9PSEU</name>
<dbReference type="RefSeq" id="WP_181043939.1">
    <property type="nucleotide sequence ID" value="NZ_CP154825.1"/>
</dbReference>
<keyword evidence="3" id="KW-1185">Reference proteome</keyword>
<evidence type="ECO:0000313" key="3">
    <source>
        <dbReference type="Proteomes" id="UP000239203"/>
    </source>
</evidence>
<protein>
    <submittedName>
        <fullName evidence="2">Uncharacterized protein</fullName>
    </submittedName>
</protein>
<feature type="region of interest" description="Disordered" evidence="1">
    <location>
        <begin position="16"/>
        <end position="51"/>
    </location>
</feature>
<gene>
    <name evidence="2" type="ORF">CLV40_1389</name>
</gene>
<dbReference type="AlphaFoldDB" id="A0A2S6GCA0"/>
<dbReference type="EMBL" id="PTIX01000038">
    <property type="protein sequence ID" value="PPK61861.1"/>
    <property type="molecule type" value="Genomic_DNA"/>
</dbReference>
<reference evidence="2 3" key="1">
    <citation type="submission" date="2018-02" db="EMBL/GenBank/DDBJ databases">
        <title>Genomic Encyclopedia of Archaeal and Bacterial Type Strains, Phase II (KMG-II): from individual species to whole genera.</title>
        <authorList>
            <person name="Goeker M."/>
        </authorList>
    </citation>
    <scope>NUCLEOTIDE SEQUENCE [LARGE SCALE GENOMIC DNA]</scope>
    <source>
        <strain evidence="2 3">YU 961-1</strain>
    </source>
</reference>
<comment type="caution">
    <text evidence="2">The sequence shown here is derived from an EMBL/GenBank/DDBJ whole genome shotgun (WGS) entry which is preliminary data.</text>
</comment>
<proteinExistence type="predicted"/>
<feature type="compositionally biased region" description="Basic and acidic residues" evidence="1">
    <location>
        <begin position="38"/>
        <end position="51"/>
    </location>
</feature>
<sequence length="51" mass="6143">MRELIHRHRRTDWITWDDTWTDGPDPDAEPVRDSPVVRLDDRESGDGRQER</sequence>
<dbReference type="Proteomes" id="UP000239203">
    <property type="component" value="Unassembled WGS sequence"/>
</dbReference>
<accession>A0A2S6GCA0</accession>
<organism evidence="2 3">
    <name type="scientific">Actinokineospora auranticolor</name>
    <dbReference type="NCBI Taxonomy" id="155976"/>
    <lineage>
        <taxon>Bacteria</taxon>
        <taxon>Bacillati</taxon>
        <taxon>Actinomycetota</taxon>
        <taxon>Actinomycetes</taxon>
        <taxon>Pseudonocardiales</taxon>
        <taxon>Pseudonocardiaceae</taxon>
        <taxon>Actinokineospora</taxon>
    </lineage>
</organism>
<evidence type="ECO:0000256" key="1">
    <source>
        <dbReference type="SAM" id="MobiDB-lite"/>
    </source>
</evidence>